<name>A0ABP9HD90_9ACTN</name>
<evidence type="ECO:0000313" key="4">
    <source>
        <dbReference type="EMBL" id="GAA4968057.1"/>
    </source>
</evidence>
<feature type="domain" description="Right handed beta helix" evidence="3">
    <location>
        <begin position="94"/>
        <end position="235"/>
    </location>
</feature>
<dbReference type="EMBL" id="BAABHS010000012">
    <property type="protein sequence ID" value="GAA4968057.1"/>
    <property type="molecule type" value="Genomic_DNA"/>
</dbReference>
<dbReference type="InterPro" id="IPR011050">
    <property type="entry name" value="Pectin_lyase_fold/virulence"/>
</dbReference>
<keyword evidence="2" id="KW-0732">Signal</keyword>
<dbReference type="Pfam" id="PF13229">
    <property type="entry name" value="Beta_helix"/>
    <property type="match status" value="1"/>
</dbReference>
<feature type="region of interest" description="Disordered" evidence="1">
    <location>
        <begin position="318"/>
        <end position="346"/>
    </location>
</feature>
<keyword evidence="5" id="KW-1185">Reference proteome</keyword>
<dbReference type="Proteomes" id="UP001500466">
    <property type="component" value="Unassembled WGS sequence"/>
</dbReference>
<reference evidence="5" key="1">
    <citation type="journal article" date="2019" name="Int. J. Syst. Evol. Microbiol.">
        <title>The Global Catalogue of Microorganisms (GCM) 10K type strain sequencing project: providing services to taxonomists for standard genome sequencing and annotation.</title>
        <authorList>
            <consortium name="The Broad Institute Genomics Platform"/>
            <consortium name="The Broad Institute Genome Sequencing Center for Infectious Disease"/>
            <person name="Wu L."/>
            <person name="Ma J."/>
        </authorList>
    </citation>
    <scope>NUCLEOTIDE SEQUENCE [LARGE SCALE GENOMIC DNA]</scope>
    <source>
        <strain evidence="5">JCM 17986</strain>
    </source>
</reference>
<dbReference type="SUPFAM" id="SSF51126">
    <property type="entry name" value="Pectin lyase-like"/>
    <property type="match status" value="1"/>
</dbReference>
<proteinExistence type="predicted"/>
<feature type="chain" id="PRO_5047362190" evidence="2">
    <location>
        <begin position="26"/>
        <end position="346"/>
    </location>
</feature>
<evidence type="ECO:0000256" key="2">
    <source>
        <dbReference type="SAM" id="SignalP"/>
    </source>
</evidence>
<dbReference type="InterPro" id="IPR006626">
    <property type="entry name" value="PbH1"/>
</dbReference>
<dbReference type="RefSeq" id="WP_345676569.1">
    <property type="nucleotide sequence ID" value="NZ_BAABHS010000012.1"/>
</dbReference>
<accession>A0ABP9HD90</accession>
<organism evidence="4 5">
    <name type="scientific">Yinghuangia aomiensis</name>
    <dbReference type="NCBI Taxonomy" id="676205"/>
    <lineage>
        <taxon>Bacteria</taxon>
        <taxon>Bacillati</taxon>
        <taxon>Actinomycetota</taxon>
        <taxon>Actinomycetes</taxon>
        <taxon>Kitasatosporales</taxon>
        <taxon>Streptomycetaceae</taxon>
        <taxon>Yinghuangia</taxon>
    </lineage>
</organism>
<gene>
    <name evidence="4" type="ORF">GCM10023205_36360</name>
</gene>
<dbReference type="InterPro" id="IPR039448">
    <property type="entry name" value="Beta_helix"/>
</dbReference>
<sequence>MFPFRVRTTGILFAGAALAGSGVLAAPSAQAVSGVRYVTPGQSVQAAVDAAGSGGTVVLAPGTYPGDVSITQSGVRLIGPRTGRAEIVPGANASCGGYGICVFGSSGNLLKNVRVDGVTVTGFAKTGVMGRYTDGFTVTGVRSRSNGEHGIGEEFSVRGVFTGNTAQDNAQSGLFVGDATAAKGTKVVGNSASGNRIGVHIRRGRDLGVTANTLTGNCAGVFVVGDSSSPVAGDLDITGNRIVENNRYCPPNPRIAYIQGSGIVLTGAQQVRITGNTITGNQGASPMSGGIVMAPSISGAPTSFQTVVGNTVRNNVPADLAERDPRGSGTRYLGNSCTRSEPAGNC</sequence>
<protein>
    <submittedName>
        <fullName evidence="4">Right-handed parallel beta-helix repeat-containing protein</fullName>
    </submittedName>
</protein>
<dbReference type="SMART" id="SM00710">
    <property type="entry name" value="PbH1"/>
    <property type="match status" value="6"/>
</dbReference>
<dbReference type="InterPro" id="IPR012334">
    <property type="entry name" value="Pectin_lyas_fold"/>
</dbReference>
<feature type="signal peptide" evidence="2">
    <location>
        <begin position="1"/>
        <end position="25"/>
    </location>
</feature>
<evidence type="ECO:0000313" key="5">
    <source>
        <dbReference type="Proteomes" id="UP001500466"/>
    </source>
</evidence>
<comment type="caution">
    <text evidence="4">The sequence shown here is derived from an EMBL/GenBank/DDBJ whole genome shotgun (WGS) entry which is preliminary data.</text>
</comment>
<evidence type="ECO:0000259" key="3">
    <source>
        <dbReference type="Pfam" id="PF13229"/>
    </source>
</evidence>
<evidence type="ECO:0000256" key="1">
    <source>
        <dbReference type="SAM" id="MobiDB-lite"/>
    </source>
</evidence>
<dbReference type="Gene3D" id="2.160.20.10">
    <property type="entry name" value="Single-stranded right-handed beta-helix, Pectin lyase-like"/>
    <property type="match status" value="1"/>
</dbReference>